<evidence type="ECO:0000256" key="2">
    <source>
        <dbReference type="ARBA" id="ARBA00022692"/>
    </source>
</evidence>
<feature type="transmembrane region" description="Helical" evidence="5">
    <location>
        <begin position="130"/>
        <end position="151"/>
    </location>
</feature>
<dbReference type="InterPro" id="IPR001129">
    <property type="entry name" value="Membr-assoc_MAPEG"/>
</dbReference>
<dbReference type="PANTHER" id="PTHR10250">
    <property type="entry name" value="MICROSOMAL GLUTATHIONE S-TRANSFERASE"/>
    <property type="match status" value="1"/>
</dbReference>
<dbReference type="Pfam" id="PF01124">
    <property type="entry name" value="MAPEG"/>
    <property type="match status" value="1"/>
</dbReference>
<feature type="transmembrane region" description="Helical" evidence="5">
    <location>
        <begin position="12"/>
        <end position="30"/>
    </location>
</feature>
<sequence>MSVQLFVPKEYGYVILTTIGTCFLGFWHAGRVANFRRKAKVPYPKAFADSGDLSSASSGEQKKAMYIFNCAQRAHANYLENHGMTMAAMLIAGVQHPLWATGLGLVWAANRIAYAIGYTRADKTDGSGRYAGIAFSLPQVGLCGLAAWVGLKMVM</sequence>
<dbReference type="Proteomes" id="UP000011761">
    <property type="component" value="Unassembled WGS sequence"/>
</dbReference>
<keyword evidence="4 5" id="KW-0472">Membrane</keyword>
<evidence type="ECO:0000256" key="4">
    <source>
        <dbReference type="ARBA" id="ARBA00023136"/>
    </source>
</evidence>
<evidence type="ECO:0008006" key="8">
    <source>
        <dbReference type="Google" id="ProtNLM"/>
    </source>
</evidence>
<dbReference type="SUPFAM" id="SSF161084">
    <property type="entry name" value="MAPEG domain-like"/>
    <property type="match status" value="1"/>
</dbReference>
<dbReference type="HOGENOM" id="CLU_110291_1_1_1"/>
<evidence type="ECO:0000313" key="7">
    <source>
        <dbReference type="Proteomes" id="UP000011761"/>
    </source>
</evidence>
<dbReference type="GO" id="GO:0005635">
    <property type="term" value="C:nuclear envelope"/>
    <property type="evidence" value="ECO:0007669"/>
    <property type="project" value="TreeGrafter"/>
</dbReference>
<proteinExistence type="predicted"/>
<name>M2MPG6_BAUPA</name>
<dbReference type="eggNOG" id="ENOG502S4E5">
    <property type="taxonomic scope" value="Eukaryota"/>
</dbReference>
<dbReference type="KEGG" id="bcom:BAUCODRAFT_65848"/>
<dbReference type="RefSeq" id="XP_007673772.1">
    <property type="nucleotide sequence ID" value="XM_007675582.1"/>
</dbReference>
<keyword evidence="3 5" id="KW-1133">Transmembrane helix</keyword>
<feature type="transmembrane region" description="Helical" evidence="5">
    <location>
        <begin position="87"/>
        <end position="110"/>
    </location>
</feature>
<dbReference type="GO" id="GO:0005783">
    <property type="term" value="C:endoplasmic reticulum"/>
    <property type="evidence" value="ECO:0007669"/>
    <property type="project" value="TreeGrafter"/>
</dbReference>
<dbReference type="GO" id="GO:0016020">
    <property type="term" value="C:membrane"/>
    <property type="evidence" value="ECO:0007669"/>
    <property type="project" value="UniProtKB-SubCell"/>
</dbReference>
<evidence type="ECO:0000256" key="3">
    <source>
        <dbReference type="ARBA" id="ARBA00022989"/>
    </source>
</evidence>
<dbReference type="PANTHER" id="PTHR10250:SF26">
    <property type="entry name" value="GLUTATHIONE S-TRANSFERASE 3, MITOCHONDRIAL"/>
    <property type="match status" value="1"/>
</dbReference>
<reference evidence="6 7" key="1">
    <citation type="journal article" date="2012" name="PLoS Pathog.">
        <title>Diverse lifestyles and strategies of plant pathogenesis encoded in the genomes of eighteen Dothideomycetes fungi.</title>
        <authorList>
            <person name="Ohm R.A."/>
            <person name="Feau N."/>
            <person name="Henrissat B."/>
            <person name="Schoch C.L."/>
            <person name="Horwitz B.A."/>
            <person name="Barry K.W."/>
            <person name="Condon B.J."/>
            <person name="Copeland A.C."/>
            <person name="Dhillon B."/>
            <person name="Glaser F."/>
            <person name="Hesse C.N."/>
            <person name="Kosti I."/>
            <person name="LaButti K."/>
            <person name="Lindquist E.A."/>
            <person name="Lucas S."/>
            <person name="Salamov A.A."/>
            <person name="Bradshaw R.E."/>
            <person name="Ciuffetti L."/>
            <person name="Hamelin R.C."/>
            <person name="Kema G.H.J."/>
            <person name="Lawrence C."/>
            <person name="Scott J.A."/>
            <person name="Spatafora J.W."/>
            <person name="Turgeon B.G."/>
            <person name="de Wit P.J.G.M."/>
            <person name="Zhong S."/>
            <person name="Goodwin S.B."/>
            <person name="Grigoriev I.V."/>
        </authorList>
    </citation>
    <scope>NUCLEOTIDE SEQUENCE [LARGE SCALE GENOMIC DNA]</scope>
    <source>
        <strain evidence="6 7">UAMH 10762</strain>
    </source>
</reference>
<dbReference type="OrthoDB" id="410651at2759"/>
<dbReference type="EMBL" id="KB445552">
    <property type="protein sequence ID" value="EMC98631.1"/>
    <property type="molecule type" value="Genomic_DNA"/>
</dbReference>
<gene>
    <name evidence="6" type="ORF">BAUCODRAFT_65848</name>
</gene>
<dbReference type="STRING" id="717646.M2MPG6"/>
<organism evidence="6 7">
    <name type="scientific">Baudoinia panamericana (strain UAMH 10762)</name>
    <name type="common">Angels' share fungus</name>
    <name type="synonym">Baudoinia compniacensis (strain UAMH 10762)</name>
    <dbReference type="NCBI Taxonomy" id="717646"/>
    <lineage>
        <taxon>Eukaryota</taxon>
        <taxon>Fungi</taxon>
        <taxon>Dikarya</taxon>
        <taxon>Ascomycota</taxon>
        <taxon>Pezizomycotina</taxon>
        <taxon>Dothideomycetes</taxon>
        <taxon>Dothideomycetidae</taxon>
        <taxon>Mycosphaerellales</taxon>
        <taxon>Teratosphaeriaceae</taxon>
        <taxon>Baudoinia</taxon>
    </lineage>
</organism>
<dbReference type="Gene3D" id="1.20.120.550">
    <property type="entry name" value="Membrane associated eicosanoid/glutathione metabolism-like domain"/>
    <property type="match status" value="1"/>
</dbReference>
<accession>M2MPG6</accession>
<keyword evidence="7" id="KW-1185">Reference proteome</keyword>
<evidence type="ECO:0000313" key="6">
    <source>
        <dbReference type="EMBL" id="EMC98631.1"/>
    </source>
</evidence>
<comment type="subcellular location">
    <subcellularLocation>
        <location evidence="1">Membrane</location>
        <topology evidence="1">Multi-pass membrane protein</topology>
    </subcellularLocation>
</comment>
<evidence type="ECO:0000256" key="5">
    <source>
        <dbReference type="SAM" id="Phobius"/>
    </source>
</evidence>
<dbReference type="AlphaFoldDB" id="M2MPG6"/>
<dbReference type="OMA" id="VIFNCIQ"/>
<dbReference type="GO" id="GO:0004602">
    <property type="term" value="F:glutathione peroxidase activity"/>
    <property type="evidence" value="ECO:0007669"/>
    <property type="project" value="TreeGrafter"/>
</dbReference>
<dbReference type="GO" id="GO:0004364">
    <property type="term" value="F:glutathione transferase activity"/>
    <property type="evidence" value="ECO:0007669"/>
    <property type="project" value="TreeGrafter"/>
</dbReference>
<evidence type="ECO:0000256" key="1">
    <source>
        <dbReference type="ARBA" id="ARBA00004141"/>
    </source>
</evidence>
<dbReference type="InterPro" id="IPR023352">
    <property type="entry name" value="MAPEG-like_dom_sf"/>
</dbReference>
<keyword evidence="2 5" id="KW-0812">Transmembrane</keyword>
<dbReference type="InterPro" id="IPR050997">
    <property type="entry name" value="MAPEG"/>
</dbReference>
<protein>
    <recommendedName>
        <fullName evidence="8">Membrane-associated proteins in eicosanoid and glutathione metabolism</fullName>
    </recommendedName>
</protein>
<dbReference type="GeneID" id="19116235"/>